<evidence type="ECO:0000313" key="1">
    <source>
        <dbReference type="EMBL" id="KAK8481138.1"/>
    </source>
</evidence>
<dbReference type="Proteomes" id="UP001396334">
    <property type="component" value="Unassembled WGS sequence"/>
</dbReference>
<accession>A0ABR1ZKQ0</accession>
<proteinExistence type="predicted"/>
<sequence length="84" mass="9343">MRRKEGKLTGDADGGWACRRWWLDLLAKVALQSGWLKFGEVEIWGRKAGGDTAQCLQLRLRPPRRIASYSSPSALDVIFLSPGA</sequence>
<evidence type="ECO:0000313" key="2">
    <source>
        <dbReference type="Proteomes" id="UP001396334"/>
    </source>
</evidence>
<comment type="caution">
    <text evidence="1">The sequence shown here is derived from an EMBL/GenBank/DDBJ whole genome shotgun (WGS) entry which is preliminary data.</text>
</comment>
<name>A0ABR1ZKQ0_9ROSI</name>
<dbReference type="EMBL" id="JBBPBN010000944">
    <property type="protein sequence ID" value="KAK8481138.1"/>
    <property type="molecule type" value="Genomic_DNA"/>
</dbReference>
<reference evidence="1 2" key="1">
    <citation type="journal article" date="2024" name="G3 (Bethesda)">
        <title>Genome assembly of Hibiscus sabdariffa L. provides insights into metabolisms of medicinal natural products.</title>
        <authorList>
            <person name="Kim T."/>
        </authorList>
    </citation>
    <scope>NUCLEOTIDE SEQUENCE [LARGE SCALE GENOMIC DNA]</scope>
    <source>
        <strain evidence="1">TK-2024</strain>
        <tissue evidence="1">Old leaves</tissue>
    </source>
</reference>
<protein>
    <submittedName>
        <fullName evidence="1">Uncharacterized protein</fullName>
    </submittedName>
</protein>
<keyword evidence="2" id="KW-1185">Reference proteome</keyword>
<organism evidence="1 2">
    <name type="scientific">Hibiscus sabdariffa</name>
    <name type="common">roselle</name>
    <dbReference type="NCBI Taxonomy" id="183260"/>
    <lineage>
        <taxon>Eukaryota</taxon>
        <taxon>Viridiplantae</taxon>
        <taxon>Streptophyta</taxon>
        <taxon>Embryophyta</taxon>
        <taxon>Tracheophyta</taxon>
        <taxon>Spermatophyta</taxon>
        <taxon>Magnoliopsida</taxon>
        <taxon>eudicotyledons</taxon>
        <taxon>Gunneridae</taxon>
        <taxon>Pentapetalae</taxon>
        <taxon>rosids</taxon>
        <taxon>malvids</taxon>
        <taxon>Malvales</taxon>
        <taxon>Malvaceae</taxon>
        <taxon>Malvoideae</taxon>
        <taxon>Hibiscus</taxon>
    </lineage>
</organism>
<gene>
    <name evidence="1" type="ORF">V6N11_012016</name>
</gene>